<organism evidence="2 3">
    <name type="scientific">Methylomusa anaerophila</name>
    <dbReference type="NCBI Taxonomy" id="1930071"/>
    <lineage>
        <taxon>Bacteria</taxon>
        <taxon>Bacillati</taxon>
        <taxon>Bacillota</taxon>
        <taxon>Negativicutes</taxon>
        <taxon>Selenomonadales</taxon>
        <taxon>Sporomusaceae</taxon>
        <taxon>Methylomusa</taxon>
    </lineage>
</organism>
<dbReference type="Proteomes" id="UP000276437">
    <property type="component" value="Chromosome"/>
</dbReference>
<reference evidence="2 3" key="1">
    <citation type="journal article" date="2018" name="Int. J. Syst. Evol. Microbiol.">
        <title>Methylomusa anaerophila gen. nov., sp. nov., an anaerobic methanol-utilizing bacterium isolated from a microbial fuel cell.</title>
        <authorList>
            <person name="Amano N."/>
            <person name="Yamamuro A."/>
            <person name="Miyahara M."/>
            <person name="Kouzuma A."/>
            <person name="Abe T."/>
            <person name="Watanabe K."/>
        </authorList>
    </citation>
    <scope>NUCLEOTIDE SEQUENCE [LARGE SCALE GENOMIC DNA]</scope>
    <source>
        <strain evidence="2 3">MMFC1</strain>
    </source>
</reference>
<proteinExistence type="predicted"/>
<dbReference type="RefSeq" id="WP_126307041.1">
    <property type="nucleotide sequence ID" value="NZ_AP018449.1"/>
</dbReference>
<protein>
    <submittedName>
        <fullName evidence="2">Phage Tail Collar Domain protein</fullName>
    </submittedName>
</protein>
<dbReference type="EMBL" id="AP018449">
    <property type="protein sequence ID" value="BBB90378.1"/>
    <property type="molecule type" value="Genomic_DNA"/>
</dbReference>
<dbReference type="AlphaFoldDB" id="A0A348AH30"/>
<dbReference type="SUPFAM" id="SSF88874">
    <property type="entry name" value="Receptor-binding domain of short tail fibre protein gp12"/>
    <property type="match status" value="1"/>
</dbReference>
<evidence type="ECO:0000313" key="2">
    <source>
        <dbReference type="EMBL" id="BBB90378.1"/>
    </source>
</evidence>
<dbReference type="Pfam" id="PF07484">
    <property type="entry name" value="Collar"/>
    <property type="match status" value="1"/>
</dbReference>
<gene>
    <name evidence="2" type="ORF">MAMMFC1_01026</name>
</gene>
<keyword evidence="3" id="KW-1185">Reference proteome</keyword>
<feature type="domain" description="Phage tail collar" evidence="1">
    <location>
        <begin position="7"/>
        <end position="62"/>
    </location>
</feature>
<dbReference type="KEGG" id="mana:MAMMFC1_01026"/>
<accession>A0A348AH30</accession>
<name>A0A348AH30_9FIRM</name>
<evidence type="ECO:0000259" key="1">
    <source>
        <dbReference type="Pfam" id="PF07484"/>
    </source>
</evidence>
<dbReference type="InterPro" id="IPR011083">
    <property type="entry name" value="Phage_tail_collar_dom"/>
</dbReference>
<dbReference type="OrthoDB" id="1681113at2"/>
<dbReference type="Gene3D" id="3.90.1340.10">
    <property type="entry name" value="Phage tail collar domain"/>
    <property type="match status" value="1"/>
</dbReference>
<evidence type="ECO:0000313" key="3">
    <source>
        <dbReference type="Proteomes" id="UP000276437"/>
    </source>
</evidence>
<dbReference type="InterPro" id="IPR037053">
    <property type="entry name" value="Phage_tail_collar_dom_sf"/>
</dbReference>
<sequence length="176" mass="18543">MSDWFIGEIRLFSYGLIPRGWTPCDGRLLQVQQNTALFSLIGNYFGGDGRTTFALPDLRGRVAVHPQVADPTRIAFQKMGMTAGGETHQLTISEVPAHTHAAQANTEAGTGYAVAGNVWAAGAAGQNLYGALPASPPQMNGGAVSPQGGGQGHENMQPFLALSYCIATTGLYPQRP</sequence>